<name>A0A6J4MTW4_9ACTN</name>
<organism evidence="2">
    <name type="scientific">uncultured Nocardioides sp</name>
    <dbReference type="NCBI Taxonomy" id="198441"/>
    <lineage>
        <taxon>Bacteria</taxon>
        <taxon>Bacillati</taxon>
        <taxon>Actinomycetota</taxon>
        <taxon>Actinomycetes</taxon>
        <taxon>Propionibacteriales</taxon>
        <taxon>Nocardioidaceae</taxon>
        <taxon>Nocardioides</taxon>
        <taxon>environmental samples</taxon>
    </lineage>
</organism>
<reference evidence="2" key="1">
    <citation type="submission" date="2020-02" db="EMBL/GenBank/DDBJ databases">
        <authorList>
            <person name="Meier V. D."/>
        </authorList>
    </citation>
    <scope>NUCLEOTIDE SEQUENCE</scope>
    <source>
        <strain evidence="2">AVDCRST_MAG32</strain>
    </source>
</reference>
<keyword evidence="1" id="KW-0732">Signal</keyword>
<accession>A0A6J4MTW4</accession>
<dbReference type="EMBL" id="CADCUM010000006">
    <property type="protein sequence ID" value="CAA9367172.1"/>
    <property type="molecule type" value="Genomic_DNA"/>
</dbReference>
<evidence type="ECO:0000256" key="1">
    <source>
        <dbReference type="SAM" id="SignalP"/>
    </source>
</evidence>
<sequence length="226" mass="23916">MAPRRIITAAVLSLVPLASLAVTVPAEAGDRWTYRSSSEGASAEWVEYGELPGVGGNVHVGFLQAETSSSGGRVFGKVFDYACDPGEVPGGGGHGGHLEEPVPTHGEEPTCDFLGKRPLTEGVVTFTIDRKLNTARLTGTLVVDNHGSTATPPVDMTWTGVGELAQFTSYERGSEGGYEFVYKYDSTSREATVTGRIGVMGFTDDADDVSSGSIARTKTYKRSTSR</sequence>
<feature type="chain" id="PRO_5026992410" evidence="1">
    <location>
        <begin position="29"/>
        <end position="226"/>
    </location>
</feature>
<dbReference type="AlphaFoldDB" id="A0A6J4MTW4"/>
<evidence type="ECO:0000313" key="2">
    <source>
        <dbReference type="EMBL" id="CAA9367172.1"/>
    </source>
</evidence>
<gene>
    <name evidence="2" type="ORF">AVDCRST_MAG32-163</name>
</gene>
<feature type="signal peptide" evidence="1">
    <location>
        <begin position="1"/>
        <end position="28"/>
    </location>
</feature>
<proteinExistence type="predicted"/>
<protein>
    <submittedName>
        <fullName evidence="2">Uncharacterized protein</fullName>
    </submittedName>
</protein>